<dbReference type="EMBL" id="MRCE01000048">
    <property type="protein sequence ID" value="OKH31631.1"/>
    <property type="molecule type" value="Genomic_DNA"/>
</dbReference>
<accession>A0A1U7I5S6</accession>
<dbReference type="InterPro" id="IPR029060">
    <property type="entry name" value="PIN-like_dom_sf"/>
</dbReference>
<sequence length="143" mass="16159">MSDKVIFIDSNIWLYRLLADQDPDPQEDARKRGIAIALTEREGIIVSTQIINEVCSVLIRRGGLNDFQILDLIEDFETHCTIIELTTSTLKQAANLRIQYNFSFWDSLIVSTALSGGASILYSEDMQDSLLIAHQLKIVNPFK</sequence>
<dbReference type="PANTHER" id="PTHR38826:SF5">
    <property type="entry name" value="RIBONUCLEASE VAPC13"/>
    <property type="match status" value="1"/>
</dbReference>
<reference evidence="2 3" key="1">
    <citation type="submission" date="2016-11" db="EMBL/GenBank/DDBJ databases">
        <title>Draft Genome Sequences of Nine Cyanobacterial Strains from Diverse Habitats.</title>
        <authorList>
            <person name="Zhu T."/>
            <person name="Hou S."/>
            <person name="Lu X."/>
            <person name="Hess W.R."/>
        </authorList>
    </citation>
    <scope>NUCLEOTIDE SEQUENCE [LARGE SCALE GENOMIC DNA]</scope>
    <source>
        <strain evidence="2 3">IAM M-71</strain>
    </source>
</reference>
<dbReference type="InterPro" id="IPR052106">
    <property type="entry name" value="PINc/VapC_TA"/>
</dbReference>
<gene>
    <name evidence="2" type="ORF">NIES2119_28300</name>
</gene>
<dbReference type="Pfam" id="PF01850">
    <property type="entry name" value="PIN"/>
    <property type="match status" value="1"/>
</dbReference>
<evidence type="ECO:0000313" key="3">
    <source>
        <dbReference type="Proteomes" id="UP000185860"/>
    </source>
</evidence>
<organism evidence="2 3">
    <name type="scientific">[Phormidium ambiguum] IAM M-71</name>
    <dbReference type="NCBI Taxonomy" id="454136"/>
    <lineage>
        <taxon>Bacteria</taxon>
        <taxon>Bacillati</taxon>
        <taxon>Cyanobacteriota</taxon>
        <taxon>Cyanophyceae</taxon>
        <taxon>Oscillatoriophycideae</taxon>
        <taxon>Aerosakkonematales</taxon>
        <taxon>Aerosakkonemataceae</taxon>
        <taxon>Floridanema</taxon>
    </lineage>
</organism>
<evidence type="ECO:0000313" key="2">
    <source>
        <dbReference type="EMBL" id="OKH31631.1"/>
    </source>
</evidence>
<comment type="caution">
    <text evidence="2">The sequence shown here is derived from an EMBL/GenBank/DDBJ whole genome shotgun (WGS) entry which is preliminary data.</text>
</comment>
<dbReference type="STRING" id="454136.NIES2119_28300"/>
<dbReference type="SUPFAM" id="SSF88723">
    <property type="entry name" value="PIN domain-like"/>
    <property type="match status" value="1"/>
</dbReference>
<dbReference type="RefSeq" id="WP_073596836.1">
    <property type="nucleotide sequence ID" value="NZ_MRCE01000048.1"/>
</dbReference>
<dbReference type="Proteomes" id="UP000185860">
    <property type="component" value="Unassembled WGS sequence"/>
</dbReference>
<name>A0A1U7I5S6_9CYAN</name>
<protein>
    <submittedName>
        <fullName evidence="2">Twitching motility protein PilT</fullName>
    </submittedName>
</protein>
<dbReference type="AlphaFoldDB" id="A0A1U7I5S6"/>
<dbReference type="Gene3D" id="3.40.50.1010">
    <property type="entry name" value="5'-nuclease"/>
    <property type="match status" value="1"/>
</dbReference>
<dbReference type="CDD" id="cd18692">
    <property type="entry name" value="PIN_VapC-like"/>
    <property type="match status" value="1"/>
</dbReference>
<proteinExistence type="predicted"/>
<dbReference type="PANTHER" id="PTHR38826">
    <property type="entry name" value="RIBONUCLEASE VAPC13"/>
    <property type="match status" value="1"/>
</dbReference>
<dbReference type="OrthoDB" id="13900at2"/>
<evidence type="ECO:0000259" key="1">
    <source>
        <dbReference type="Pfam" id="PF01850"/>
    </source>
</evidence>
<feature type="domain" description="PIN" evidence="1">
    <location>
        <begin position="6"/>
        <end position="125"/>
    </location>
</feature>
<dbReference type="InterPro" id="IPR002716">
    <property type="entry name" value="PIN_dom"/>
</dbReference>